<dbReference type="Gene3D" id="3.40.630.30">
    <property type="match status" value="1"/>
</dbReference>
<name>A0A9X3UL15_9HYPH</name>
<comment type="caution">
    <text evidence="4">The sequence shown here is derived from an EMBL/GenBank/DDBJ whole genome shotgun (WGS) entry which is preliminary data.</text>
</comment>
<dbReference type="CDD" id="cd04301">
    <property type="entry name" value="NAT_SF"/>
    <property type="match status" value="1"/>
</dbReference>
<dbReference type="InterPro" id="IPR000182">
    <property type="entry name" value="GNAT_dom"/>
</dbReference>
<evidence type="ECO:0000313" key="5">
    <source>
        <dbReference type="Proteomes" id="UP001151234"/>
    </source>
</evidence>
<dbReference type="SUPFAM" id="SSF55729">
    <property type="entry name" value="Acyl-CoA N-acyltransferases (Nat)"/>
    <property type="match status" value="1"/>
</dbReference>
<dbReference type="EMBL" id="JAPJZI010000001">
    <property type="protein sequence ID" value="MDA5398701.1"/>
    <property type="molecule type" value="Genomic_DNA"/>
</dbReference>
<sequence length="162" mass="18234">MWVRTASERDLDEIRALLVATWHDTYDSIYGAQRVTEITDDWHAINVLRQRLTQPHSEFVVADNGEKICAVAFASTEDGKLILLHQLYVLPEFQGQGAGGLLLAEIKDCFPEVRQIMLEVEESNVNAIAFYEKKGFREIGRTENCGDPGSGMPALILRLDLQ</sequence>
<dbReference type="InterPro" id="IPR050680">
    <property type="entry name" value="YpeA/RimI_acetyltransf"/>
</dbReference>
<proteinExistence type="predicted"/>
<evidence type="ECO:0000256" key="2">
    <source>
        <dbReference type="ARBA" id="ARBA00023315"/>
    </source>
</evidence>
<keyword evidence="5" id="KW-1185">Reference proteome</keyword>
<dbReference type="InterPro" id="IPR016181">
    <property type="entry name" value="Acyl_CoA_acyltransferase"/>
</dbReference>
<accession>A0A9X3UL15</accession>
<gene>
    <name evidence="4" type="ORF">OQ273_08990</name>
</gene>
<dbReference type="Proteomes" id="UP001151234">
    <property type="component" value="Unassembled WGS sequence"/>
</dbReference>
<evidence type="ECO:0000256" key="1">
    <source>
        <dbReference type="ARBA" id="ARBA00022679"/>
    </source>
</evidence>
<dbReference type="EC" id="2.3.1.-" evidence="4"/>
<protein>
    <submittedName>
        <fullName evidence="4">GNAT family N-acetyltransferase</fullName>
        <ecNumber evidence="4">2.3.1.-</ecNumber>
    </submittedName>
</protein>
<dbReference type="PANTHER" id="PTHR43420">
    <property type="entry name" value="ACETYLTRANSFERASE"/>
    <property type="match status" value="1"/>
</dbReference>
<dbReference type="Pfam" id="PF00583">
    <property type="entry name" value="Acetyltransf_1"/>
    <property type="match status" value="1"/>
</dbReference>
<organism evidence="4 5">
    <name type="scientific">Hoeflea prorocentri</name>
    <dbReference type="NCBI Taxonomy" id="1922333"/>
    <lineage>
        <taxon>Bacteria</taxon>
        <taxon>Pseudomonadati</taxon>
        <taxon>Pseudomonadota</taxon>
        <taxon>Alphaproteobacteria</taxon>
        <taxon>Hyphomicrobiales</taxon>
        <taxon>Rhizobiaceae</taxon>
        <taxon>Hoeflea</taxon>
    </lineage>
</organism>
<reference evidence="4" key="1">
    <citation type="submission" date="2022-11" db="EMBL/GenBank/DDBJ databases">
        <title>Draft genome sequence of Hoeflea poritis E7-10 and Hoeflea prorocentri PM5-8, separated from scleractinian coral Porites lutea and marine dinoflagellate.</title>
        <authorList>
            <person name="Zhang G."/>
            <person name="Wei Q."/>
            <person name="Cai L."/>
        </authorList>
    </citation>
    <scope>NUCLEOTIDE SEQUENCE</scope>
    <source>
        <strain evidence="4">PM5-8</strain>
    </source>
</reference>
<evidence type="ECO:0000313" key="4">
    <source>
        <dbReference type="EMBL" id="MDA5398701.1"/>
    </source>
</evidence>
<dbReference type="RefSeq" id="WP_267990107.1">
    <property type="nucleotide sequence ID" value="NZ_JAPJZI010000001.1"/>
</dbReference>
<dbReference type="PROSITE" id="PS51186">
    <property type="entry name" value="GNAT"/>
    <property type="match status" value="1"/>
</dbReference>
<dbReference type="AlphaFoldDB" id="A0A9X3UL15"/>
<evidence type="ECO:0000259" key="3">
    <source>
        <dbReference type="PROSITE" id="PS51186"/>
    </source>
</evidence>
<keyword evidence="1 4" id="KW-0808">Transferase</keyword>
<dbReference type="GO" id="GO:0016747">
    <property type="term" value="F:acyltransferase activity, transferring groups other than amino-acyl groups"/>
    <property type="evidence" value="ECO:0007669"/>
    <property type="project" value="InterPro"/>
</dbReference>
<keyword evidence="2 4" id="KW-0012">Acyltransferase</keyword>
<feature type="domain" description="N-acetyltransferase" evidence="3">
    <location>
        <begin position="1"/>
        <end position="162"/>
    </location>
</feature>